<gene>
    <name evidence="2" type="ORF">E1B28_005071</name>
</gene>
<dbReference type="AlphaFoldDB" id="A0A9P7UZV3"/>
<evidence type="ECO:0000313" key="2">
    <source>
        <dbReference type="EMBL" id="KAG7097750.1"/>
    </source>
</evidence>
<feature type="compositionally biased region" description="Polar residues" evidence="1">
    <location>
        <begin position="15"/>
        <end position="41"/>
    </location>
</feature>
<sequence length="159" mass="17239">MSVRYNLRSGGVAQTAPTAVNNTSSSGQLDSNGESFVTIPSASRAPTPGVRTPGNTVSNDDRGVPSLQVEHEAAHVEQDLGTGISTHGQRLGDLPDDERVNNDSRSWNTVPTRRRSRSMDESNLSSRYHARSEIKNRFALTEEQLSAVRQAEASMSDND</sequence>
<comment type="caution">
    <text evidence="2">The sequence shown here is derived from an EMBL/GenBank/DDBJ whole genome shotgun (WGS) entry which is preliminary data.</text>
</comment>
<dbReference type="Proteomes" id="UP001049176">
    <property type="component" value="Chromosome 2"/>
</dbReference>
<protein>
    <submittedName>
        <fullName evidence="2">Uncharacterized protein</fullName>
    </submittedName>
</protein>
<evidence type="ECO:0000313" key="3">
    <source>
        <dbReference type="Proteomes" id="UP001049176"/>
    </source>
</evidence>
<dbReference type="GeneID" id="66074147"/>
<keyword evidence="3" id="KW-1185">Reference proteome</keyword>
<evidence type="ECO:0000256" key="1">
    <source>
        <dbReference type="SAM" id="MobiDB-lite"/>
    </source>
</evidence>
<dbReference type="KEGG" id="more:E1B28_005071"/>
<proteinExistence type="predicted"/>
<dbReference type="RefSeq" id="XP_043014220.1">
    <property type="nucleotide sequence ID" value="XM_043149613.1"/>
</dbReference>
<feature type="region of interest" description="Disordered" evidence="1">
    <location>
        <begin position="1"/>
        <end position="63"/>
    </location>
</feature>
<dbReference type="EMBL" id="CM032182">
    <property type="protein sequence ID" value="KAG7097750.1"/>
    <property type="molecule type" value="Genomic_DNA"/>
</dbReference>
<organism evidence="2 3">
    <name type="scientific">Marasmius oreades</name>
    <name type="common">fairy-ring Marasmius</name>
    <dbReference type="NCBI Taxonomy" id="181124"/>
    <lineage>
        <taxon>Eukaryota</taxon>
        <taxon>Fungi</taxon>
        <taxon>Dikarya</taxon>
        <taxon>Basidiomycota</taxon>
        <taxon>Agaricomycotina</taxon>
        <taxon>Agaricomycetes</taxon>
        <taxon>Agaricomycetidae</taxon>
        <taxon>Agaricales</taxon>
        <taxon>Marasmiineae</taxon>
        <taxon>Marasmiaceae</taxon>
        <taxon>Marasmius</taxon>
    </lineage>
</organism>
<reference evidence="2" key="1">
    <citation type="journal article" date="2021" name="Genome Biol. Evol.">
        <title>The assembled and annotated genome of the fairy-ring fungus Marasmius oreades.</title>
        <authorList>
            <person name="Hiltunen M."/>
            <person name="Ament-Velasquez S.L."/>
            <person name="Johannesson H."/>
        </authorList>
    </citation>
    <scope>NUCLEOTIDE SEQUENCE</scope>
    <source>
        <strain evidence="2">03SP1</strain>
    </source>
</reference>
<feature type="region of interest" description="Disordered" evidence="1">
    <location>
        <begin position="78"/>
        <end position="130"/>
    </location>
</feature>
<accession>A0A9P7UZV3</accession>
<name>A0A9P7UZV3_9AGAR</name>